<dbReference type="Gene3D" id="3.40.50.620">
    <property type="entry name" value="HUPs"/>
    <property type="match status" value="2"/>
</dbReference>
<dbReference type="PRINTS" id="PR01438">
    <property type="entry name" value="UNVRSLSTRESS"/>
</dbReference>
<evidence type="ECO:0000313" key="3">
    <source>
        <dbReference type="EMBL" id="GAA0937986.1"/>
    </source>
</evidence>
<dbReference type="InterPro" id="IPR014729">
    <property type="entry name" value="Rossmann-like_a/b/a_fold"/>
</dbReference>
<evidence type="ECO:0000259" key="2">
    <source>
        <dbReference type="Pfam" id="PF00582"/>
    </source>
</evidence>
<dbReference type="Pfam" id="PF00582">
    <property type="entry name" value="Usp"/>
    <property type="match status" value="2"/>
</dbReference>
<dbReference type="InterPro" id="IPR006016">
    <property type="entry name" value="UspA"/>
</dbReference>
<reference evidence="4" key="1">
    <citation type="journal article" date="2019" name="Int. J. Syst. Evol. Microbiol.">
        <title>The Global Catalogue of Microorganisms (GCM) 10K type strain sequencing project: providing services to taxonomists for standard genome sequencing and annotation.</title>
        <authorList>
            <consortium name="The Broad Institute Genomics Platform"/>
            <consortium name="The Broad Institute Genome Sequencing Center for Infectious Disease"/>
            <person name="Wu L."/>
            <person name="Ma J."/>
        </authorList>
    </citation>
    <scope>NUCLEOTIDE SEQUENCE [LARGE SCALE GENOMIC DNA]</scope>
    <source>
        <strain evidence="4">JCM 11117</strain>
    </source>
</reference>
<sequence>MENRSHLPIVVGVDASDSARSAACWAADLAAAWRCELHLLHAVPGSADDAAPGWLREIVDAAERAGAGPCRVELVPGGPAEALGERAARARMLVLGSYGEGARSGMLAGSVALALAGEVTCPVAVVRGRMPQVPPPRGGPVVVGVDGSATSHAAALLAADIAGSFGNRLVAVHAWSEVEEGAGGLRRRPEDWGELARQGGAVLAAEVSGLAQLHPGLVVQEELVHDTAVHVLLDRADEARALVVGHRRERAPYGMGLGSTSRALVEFAPCPVVVSDGTG</sequence>
<dbReference type="Proteomes" id="UP001499967">
    <property type="component" value="Unassembled WGS sequence"/>
</dbReference>
<dbReference type="EMBL" id="BAAAHP010000088">
    <property type="protein sequence ID" value="GAA0937986.1"/>
    <property type="molecule type" value="Genomic_DNA"/>
</dbReference>
<dbReference type="PANTHER" id="PTHR46268">
    <property type="entry name" value="STRESS RESPONSE PROTEIN NHAX"/>
    <property type="match status" value="1"/>
</dbReference>
<feature type="domain" description="UspA" evidence="2">
    <location>
        <begin position="9"/>
        <end position="127"/>
    </location>
</feature>
<dbReference type="RefSeq" id="WP_343942135.1">
    <property type="nucleotide sequence ID" value="NZ_BAAAHP010000088.1"/>
</dbReference>
<evidence type="ECO:0000256" key="1">
    <source>
        <dbReference type="ARBA" id="ARBA00008791"/>
    </source>
</evidence>
<name>A0ABP4AQC3_9PSEU</name>
<dbReference type="PANTHER" id="PTHR46268:SF6">
    <property type="entry name" value="UNIVERSAL STRESS PROTEIN UP12"/>
    <property type="match status" value="1"/>
</dbReference>
<proteinExistence type="inferred from homology"/>
<gene>
    <name evidence="3" type="ORF">GCM10009559_31470</name>
</gene>
<accession>A0ABP4AQC3</accession>
<keyword evidence="4" id="KW-1185">Reference proteome</keyword>
<feature type="domain" description="UspA" evidence="2">
    <location>
        <begin position="140"/>
        <end position="274"/>
    </location>
</feature>
<comment type="similarity">
    <text evidence="1">Belongs to the universal stress protein A family.</text>
</comment>
<comment type="caution">
    <text evidence="3">The sequence shown here is derived from an EMBL/GenBank/DDBJ whole genome shotgun (WGS) entry which is preliminary data.</text>
</comment>
<evidence type="ECO:0000313" key="4">
    <source>
        <dbReference type="Proteomes" id="UP001499967"/>
    </source>
</evidence>
<organism evidence="3 4">
    <name type="scientific">Pseudonocardia zijingensis</name>
    <dbReference type="NCBI Taxonomy" id="153376"/>
    <lineage>
        <taxon>Bacteria</taxon>
        <taxon>Bacillati</taxon>
        <taxon>Actinomycetota</taxon>
        <taxon>Actinomycetes</taxon>
        <taxon>Pseudonocardiales</taxon>
        <taxon>Pseudonocardiaceae</taxon>
        <taxon>Pseudonocardia</taxon>
    </lineage>
</organism>
<protein>
    <submittedName>
        <fullName evidence="3">Universal stress protein</fullName>
    </submittedName>
</protein>
<dbReference type="InterPro" id="IPR006015">
    <property type="entry name" value="Universal_stress_UspA"/>
</dbReference>
<dbReference type="SUPFAM" id="SSF52402">
    <property type="entry name" value="Adenine nucleotide alpha hydrolases-like"/>
    <property type="match status" value="2"/>
</dbReference>